<feature type="compositionally biased region" description="Low complexity" evidence="9">
    <location>
        <begin position="1332"/>
        <end position="1344"/>
    </location>
</feature>
<dbReference type="Proteomes" id="UP001438707">
    <property type="component" value="Unassembled WGS sequence"/>
</dbReference>
<dbReference type="PROSITE" id="PS00678">
    <property type="entry name" value="WD_REPEATS_1"/>
    <property type="match status" value="1"/>
</dbReference>
<dbReference type="PANTHER" id="PTHR10241:SF25">
    <property type="entry name" value="TOMOSYN, ISOFORM C"/>
    <property type="match status" value="1"/>
</dbReference>
<keyword evidence="5 7" id="KW-0853">WD repeat</keyword>
<feature type="domain" description="V-SNARE coiled-coil homology" evidence="10">
    <location>
        <begin position="1353"/>
        <end position="1417"/>
    </location>
</feature>
<organism evidence="11 12">
    <name type="scientific">Apatococcus lobatus</name>
    <dbReference type="NCBI Taxonomy" id="904363"/>
    <lineage>
        <taxon>Eukaryota</taxon>
        <taxon>Viridiplantae</taxon>
        <taxon>Chlorophyta</taxon>
        <taxon>core chlorophytes</taxon>
        <taxon>Trebouxiophyceae</taxon>
        <taxon>Chlorellales</taxon>
        <taxon>Chlorellaceae</taxon>
        <taxon>Apatococcus</taxon>
    </lineage>
</organism>
<reference evidence="11 12" key="1">
    <citation type="journal article" date="2024" name="Nat. Commun.">
        <title>Phylogenomics reveals the evolutionary origins of lichenization in chlorophyte algae.</title>
        <authorList>
            <person name="Puginier C."/>
            <person name="Libourel C."/>
            <person name="Otte J."/>
            <person name="Skaloud P."/>
            <person name="Haon M."/>
            <person name="Grisel S."/>
            <person name="Petersen M."/>
            <person name="Berrin J.G."/>
            <person name="Delaux P.M."/>
            <person name="Dal Grande F."/>
            <person name="Keller J."/>
        </authorList>
    </citation>
    <scope>NUCLEOTIDE SEQUENCE [LARGE SCALE GENOMIC DNA]</scope>
    <source>
        <strain evidence="11 12">SAG 2145</strain>
    </source>
</reference>
<evidence type="ECO:0000256" key="8">
    <source>
        <dbReference type="PROSITE-ProRule" id="PRU00290"/>
    </source>
</evidence>
<dbReference type="PROSITE" id="PS50892">
    <property type="entry name" value="V_SNARE"/>
    <property type="match status" value="1"/>
</dbReference>
<feature type="repeat" description="WD" evidence="7">
    <location>
        <begin position="493"/>
        <end position="509"/>
    </location>
</feature>
<comment type="caution">
    <text evidence="11">The sequence shown here is derived from an EMBL/GenBank/DDBJ whole genome shotgun (WGS) entry which is preliminary data.</text>
</comment>
<dbReference type="Pfam" id="PF00957">
    <property type="entry name" value="Synaptobrevin"/>
    <property type="match status" value="1"/>
</dbReference>
<dbReference type="InterPro" id="IPR001680">
    <property type="entry name" value="WD40_rpt"/>
</dbReference>
<comment type="subcellular location">
    <subcellularLocation>
        <location evidence="1">Cytoplasm</location>
    </subcellularLocation>
</comment>
<feature type="region of interest" description="Disordered" evidence="9">
    <location>
        <begin position="720"/>
        <end position="805"/>
    </location>
</feature>
<keyword evidence="3" id="KW-0268">Exocytosis</keyword>
<feature type="region of interest" description="Disordered" evidence="9">
    <location>
        <begin position="832"/>
        <end position="958"/>
    </location>
</feature>
<dbReference type="InterPro" id="IPR042855">
    <property type="entry name" value="V_SNARE_CC"/>
</dbReference>
<keyword evidence="8" id="KW-0175">Coiled coil</keyword>
<evidence type="ECO:0000256" key="5">
    <source>
        <dbReference type="ARBA" id="ARBA00022574"/>
    </source>
</evidence>
<feature type="compositionally biased region" description="Polar residues" evidence="9">
    <location>
        <begin position="1276"/>
        <end position="1304"/>
    </location>
</feature>
<dbReference type="GO" id="GO:0005737">
    <property type="term" value="C:cytoplasm"/>
    <property type="evidence" value="ECO:0007669"/>
    <property type="project" value="UniProtKB-SubCell"/>
</dbReference>
<evidence type="ECO:0000256" key="6">
    <source>
        <dbReference type="ARBA" id="ARBA00022737"/>
    </source>
</evidence>
<dbReference type="EMBL" id="JALJOS010000004">
    <property type="protein sequence ID" value="KAK9840367.1"/>
    <property type="molecule type" value="Genomic_DNA"/>
</dbReference>
<feature type="region of interest" description="Disordered" evidence="9">
    <location>
        <begin position="1247"/>
        <end position="1346"/>
    </location>
</feature>
<feature type="compositionally biased region" description="Polar residues" evidence="9">
    <location>
        <begin position="793"/>
        <end position="805"/>
    </location>
</feature>
<name>A0AAW1S3F8_9CHLO</name>
<dbReference type="SUPFAM" id="SSF50978">
    <property type="entry name" value="WD40 repeat-like"/>
    <property type="match status" value="1"/>
</dbReference>
<dbReference type="GO" id="GO:0006887">
    <property type="term" value="P:exocytosis"/>
    <property type="evidence" value="ECO:0007669"/>
    <property type="project" value="UniProtKB-KW"/>
</dbReference>
<dbReference type="GO" id="GO:0005096">
    <property type="term" value="F:GTPase activator activity"/>
    <property type="evidence" value="ECO:0007669"/>
    <property type="project" value="TreeGrafter"/>
</dbReference>
<dbReference type="GO" id="GO:0019905">
    <property type="term" value="F:syntaxin binding"/>
    <property type="evidence" value="ECO:0007669"/>
    <property type="project" value="TreeGrafter"/>
</dbReference>
<dbReference type="InterPro" id="IPR036322">
    <property type="entry name" value="WD40_repeat_dom_sf"/>
</dbReference>
<dbReference type="GO" id="GO:0045159">
    <property type="term" value="F:myosin II binding"/>
    <property type="evidence" value="ECO:0007669"/>
    <property type="project" value="TreeGrafter"/>
</dbReference>
<evidence type="ECO:0000256" key="4">
    <source>
        <dbReference type="ARBA" id="ARBA00022490"/>
    </source>
</evidence>
<accession>A0AAW1S3F8</accession>
<evidence type="ECO:0000256" key="3">
    <source>
        <dbReference type="ARBA" id="ARBA00022483"/>
    </source>
</evidence>
<feature type="compositionally biased region" description="Polar residues" evidence="9">
    <location>
        <begin position="936"/>
        <end position="950"/>
    </location>
</feature>
<feature type="compositionally biased region" description="Polar residues" evidence="9">
    <location>
        <begin position="764"/>
        <end position="777"/>
    </location>
</feature>
<comment type="similarity">
    <text evidence="2">Belongs to the WD repeat L(2)GL family.</text>
</comment>
<dbReference type="SMART" id="SM00320">
    <property type="entry name" value="WD40"/>
    <property type="match status" value="4"/>
</dbReference>
<dbReference type="Gene3D" id="1.20.5.110">
    <property type="match status" value="1"/>
</dbReference>
<evidence type="ECO:0000313" key="11">
    <source>
        <dbReference type="EMBL" id="KAK9840367.1"/>
    </source>
</evidence>
<gene>
    <name evidence="11" type="ORF">WJX74_008457</name>
</gene>
<feature type="compositionally biased region" description="Basic and acidic residues" evidence="9">
    <location>
        <begin position="895"/>
        <end position="915"/>
    </location>
</feature>
<dbReference type="GO" id="GO:0006893">
    <property type="term" value="P:Golgi to plasma membrane transport"/>
    <property type="evidence" value="ECO:0007669"/>
    <property type="project" value="TreeGrafter"/>
</dbReference>
<evidence type="ECO:0000256" key="7">
    <source>
        <dbReference type="PROSITE-ProRule" id="PRU00221"/>
    </source>
</evidence>
<evidence type="ECO:0000256" key="9">
    <source>
        <dbReference type="SAM" id="MobiDB-lite"/>
    </source>
</evidence>
<feature type="region of interest" description="Disordered" evidence="9">
    <location>
        <begin position="1168"/>
        <end position="1192"/>
    </location>
</feature>
<sequence>MLTAASFGLRPSRGRSAAPLAEDRLTKAALDLKLEGLTGFPEAADGLAYEPVQRLLAIGAKDGRIKIVGREGVEATLTSDTPSSTRYMQFLTGRGVLLRITEEGDVQLWSVARGKLVEAIPCATPVVRVASLPDDPFILLAEEGGGLQVAALINAQGEPALAASEPHSLALQPYQISAEDVHASGEIVGMAAFSHGDQRRLLLVHAESGAVIWDIRYQTVIAATNKAQISGDVLGASDVLEATGVQEAGKYTAGCWLGSKGTFFATGHQNGTICIWATPKLAASNAPPAAPLPCAPMQQLHVTPPHLPAAPIEDLVFVSHDSFDNSSLLILGGQAEDEPAVLSLLPMPNLHQEHRRQHEDIHTLPWFGAVKGFALVPPEGSINEDDDPVAVIVLTEGGQLMVHDLANMQPVPLSLPFQELPAVTVSAVIPVTLPEDAPSCSLHGVSLARLRAARDMMEGGSKKGSTWRWRWVFGGGKPPHVEDAQEGASNHVLLTGHSDGRVRLWDLATEVPGLLATIPFDSGGGGTRLRAVTATQLCVESGLLAVGHDRGDTRVYQFSTASQEVRAMAFDGRRRAQEEEAMGIPRSQQPPGFQRILQAHLHEAAVTSLALTSRKQLLAAGDAAGNLTIIDLAQPAVSFWKRVSDQRLQGLAFGPASRRPNSRVVREDTGDARMLLYVLAADCGMMVLDTERGEPAAKDGWMRPKNHSPALSLALLSASGAPLSPPSAPASLAWAHNDAQPDPGFDEDDAKAASDSDSEAGSHHVSSWPGSKPTSRPGSFKNRMLSRDPDAGQTGSPSSQTHGMKSLFQSLGTHPAEDVPTAAAARLQAKAGLEERTGSAPGTPLSSHQGKGDSSEDEDEMDEDSMLAAAAAAAEHHEEKPRRRERLKSLFSSIGKRDNHATDAKHAAAAEEPKLSARALKVRWSRRGAAEPAGPSTATSQASSVTNQPASPHATFSPFAMRPNLADIRTASLASDLSSVDVPTLEPAQSPSRPMPVASHVLLIARDTVRIYPAEGVAMGDRTTVRKYTPPEEVPLLAAAACSTAAGPGIVFLTQHFWHAVHTLPGLEPIQAVQLGMLDGFPPNWHEPEPDGDAPLHLGAWSPDATALMLISPSGELARISLLDGLGQPARPESLWDWDLAKAAVAAQQAIGDLRDLDDDEDRSKFQAALPSQASDVSDGSRDQRKTQGQSLAARIQTQTNRGLGQLQSQFKNLPGELDKLGKDLWTGKGFVGRQRAAPPTLEKLFAGQQHPSSPSGSPSAHASGSPSTPPHSSPFLSNRPSSRQQLPPRSTGPSRRVSGSSDISYLDEDEGPSTFQERDPARAELFRGATSRVPPRAAPSGPRSAEDIKAAYGRPATKRAEGTRAIMEENISKLAERGERLQKLDDTTAEMSNEADNFATMAKRIAEIQSNKKWWQL</sequence>
<evidence type="ECO:0000256" key="1">
    <source>
        <dbReference type="ARBA" id="ARBA00004496"/>
    </source>
</evidence>
<evidence type="ECO:0000256" key="2">
    <source>
        <dbReference type="ARBA" id="ARBA00008070"/>
    </source>
</evidence>
<dbReference type="InterPro" id="IPR015943">
    <property type="entry name" value="WD40/YVTN_repeat-like_dom_sf"/>
</dbReference>
<dbReference type="InterPro" id="IPR019775">
    <property type="entry name" value="WD40_repeat_CS"/>
</dbReference>
<dbReference type="SUPFAM" id="SSF58038">
    <property type="entry name" value="SNARE fusion complex"/>
    <property type="match status" value="1"/>
</dbReference>
<proteinExistence type="inferred from homology"/>
<dbReference type="PANTHER" id="PTHR10241">
    <property type="entry name" value="LETHAL 2 GIANT LARVAE PROTEIN"/>
    <property type="match status" value="1"/>
</dbReference>
<feature type="compositionally biased region" description="Acidic residues" evidence="9">
    <location>
        <begin position="855"/>
        <end position="865"/>
    </location>
</feature>
<feature type="compositionally biased region" description="Low complexity" evidence="9">
    <location>
        <begin position="1252"/>
        <end position="1267"/>
    </location>
</feature>
<keyword evidence="4" id="KW-0963">Cytoplasm</keyword>
<feature type="compositionally biased region" description="Basic and acidic residues" evidence="9">
    <location>
        <begin position="1317"/>
        <end position="1326"/>
    </location>
</feature>
<evidence type="ECO:0000259" key="10">
    <source>
        <dbReference type="PROSITE" id="PS50892"/>
    </source>
</evidence>
<dbReference type="PROSITE" id="PS50082">
    <property type="entry name" value="WD_REPEATS_2"/>
    <property type="match status" value="1"/>
</dbReference>
<dbReference type="CDD" id="cd15873">
    <property type="entry name" value="R-SNARE_STXBP5_6"/>
    <property type="match status" value="1"/>
</dbReference>
<protein>
    <recommendedName>
        <fullName evidence="10">V-SNARE coiled-coil homology domain-containing protein</fullName>
    </recommendedName>
</protein>
<keyword evidence="12" id="KW-1185">Reference proteome</keyword>
<keyword evidence="6" id="KW-0677">Repeat</keyword>
<evidence type="ECO:0000313" key="12">
    <source>
        <dbReference type="Proteomes" id="UP001438707"/>
    </source>
</evidence>
<dbReference type="GO" id="GO:0005886">
    <property type="term" value="C:plasma membrane"/>
    <property type="evidence" value="ECO:0007669"/>
    <property type="project" value="TreeGrafter"/>
</dbReference>
<dbReference type="Gene3D" id="2.130.10.10">
    <property type="entry name" value="YVTN repeat-like/Quinoprotein amine dehydrogenase"/>
    <property type="match status" value="2"/>
</dbReference>